<gene>
    <name evidence="7" type="ORF">Vbra_15212</name>
</gene>
<dbReference type="NCBIfam" id="NF038013">
    <property type="entry name" value="AceTr_1"/>
    <property type="match status" value="1"/>
</dbReference>
<dbReference type="AlphaFoldDB" id="A0A0G4FF82"/>
<dbReference type="InterPro" id="IPR047623">
    <property type="entry name" value="SatP"/>
</dbReference>
<dbReference type="PROSITE" id="PS01114">
    <property type="entry name" value="GPR1_FUN34_YAAH"/>
    <property type="match status" value="1"/>
</dbReference>
<dbReference type="Pfam" id="PF01184">
    <property type="entry name" value="Gpr1_Fun34_YaaH"/>
    <property type="match status" value="1"/>
</dbReference>
<feature type="transmembrane region" description="Helical" evidence="6">
    <location>
        <begin position="133"/>
        <end position="151"/>
    </location>
</feature>
<evidence type="ECO:0000256" key="6">
    <source>
        <dbReference type="SAM" id="Phobius"/>
    </source>
</evidence>
<accession>A0A0G4FF82</accession>
<dbReference type="PANTHER" id="PTHR30178:SF3">
    <property type="entry name" value="SUCCINATE-ACETATE_PROTON SYMPORTER SATP"/>
    <property type="match status" value="1"/>
</dbReference>
<dbReference type="GO" id="GO:0005886">
    <property type="term" value="C:plasma membrane"/>
    <property type="evidence" value="ECO:0007669"/>
    <property type="project" value="TreeGrafter"/>
</dbReference>
<dbReference type="Proteomes" id="UP000041254">
    <property type="component" value="Unassembled WGS sequence"/>
</dbReference>
<dbReference type="PhylomeDB" id="A0A0G4FF82"/>
<dbReference type="GO" id="GO:0015360">
    <property type="term" value="F:acetate:proton symporter activity"/>
    <property type="evidence" value="ECO:0007669"/>
    <property type="project" value="TreeGrafter"/>
</dbReference>
<feature type="transmembrane region" description="Helical" evidence="6">
    <location>
        <begin position="182"/>
        <end position="200"/>
    </location>
</feature>
<evidence type="ECO:0000313" key="7">
    <source>
        <dbReference type="EMBL" id="CEM11816.1"/>
    </source>
</evidence>
<keyword evidence="5 6" id="KW-0472">Membrane</keyword>
<evidence type="ECO:0000256" key="2">
    <source>
        <dbReference type="ARBA" id="ARBA00005587"/>
    </source>
</evidence>
<reference evidence="7 8" key="1">
    <citation type="submission" date="2014-11" db="EMBL/GenBank/DDBJ databases">
        <authorList>
            <person name="Zhu J."/>
            <person name="Qi W."/>
            <person name="Song R."/>
        </authorList>
    </citation>
    <scope>NUCLEOTIDE SEQUENCE [LARGE SCALE GENOMIC DNA]</scope>
</reference>
<dbReference type="PANTHER" id="PTHR30178">
    <property type="entry name" value="INNER MEMBRANE PROTEIN YAAH"/>
    <property type="match status" value="1"/>
</dbReference>
<name>A0A0G4FF82_VITBC</name>
<comment type="subcellular location">
    <subcellularLocation>
        <location evidence="1">Membrane</location>
        <topology evidence="1">Multi-pass membrane protein</topology>
    </subcellularLocation>
</comment>
<sequence>MDTQAELAVLKAKVASLQAQVEGLQRNPSSWTQNIGNPAPLGLLSFGMTTLFLMYIDMEWSEGGVKELVIAYALWYGGVGQIIAGIWEMLKGNTFAASAFSSYGFFWCGWSLFNSKVVEAGYTPGSKFATGDALYLGQWGVLTFLFFLATLQKNRCLQAVFLLLSITFWLLAGGVFDETCKIVAGYFGFLTGLAAIYTAFAEIYEETYGRSILPGLEPLKKKALKAIDSTEPEPNSIQDILPPAKNV</sequence>
<dbReference type="EMBL" id="CDMY01000426">
    <property type="protein sequence ID" value="CEM11816.1"/>
    <property type="molecule type" value="Genomic_DNA"/>
</dbReference>
<comment type="similarity">
    <text evidence="2">Belongs to the acetate uptake transporter (AceTr) (TC 2.A.96) family.</text>
</comment>
<keyword evidence="8" id="KW-1185">Reference proteome</keyword>
<dbReference type="OMA" id="WIEGPEP"/>
<dbReference type="OrthoDB" id="311828at2759"/>
<feature type="transmembrane region" description="Helical" evidence="6">
    <location>
        <begin position="158"/>
        <end position="176"/>
    </location>
</feature>
<dbReference type="InParanoid" id="A0A0G4FF82"/>
<evidence type="ECO:0000256" key="3">
    <source>
        <dbReference type="ARBA" id="ARBA00022692"/>
    </source>
</evidence>
<organism evidence="7 8">
    <name type="scientific">Vitrella brassicaformis (strain CCMP3155)</name>
    <dbReference type="NCBI Taxonomy" id="1169540"/>
    <lineage>
        <taxon>Eukaryota</taxon>
        <taxon>Sar</taxon>
        <taxon>Alveolata</taxon>
        <taxon>Colpodellida</taxon>
        <taxon>Vitrellaceae</taxon>
        <taxon>Vitrella</taxon>
    </lineage>
</organism>
<keyword evidence="4 6" id="KW-1133">Transmembrane helix</keyword>
<dbReference type="STRING" id="1169540.A0A0G4FF82"/>
<proteinExistence type="inferred from homology"/>
<evidence type="ECO:0000256" key="5">
    <source>
        <dbReference type="ARBA" id="ARBA00023136"/>
    </source>
</evidence>
<feature type="transmembrane region" description="Helical" evidence="6">
    <location>
        <begin position="94"/>
        <end position="113"/>
    </location>
</feature>
<protein>
    <submittedName>
        <fullName evidence="7">Uncharacterized protein</fullName>
    </submittedName>
</protein>
<evidence type="ECO:0000256" key="1">
    <source>
        <dbReference type="ARBA" id="ARBA00004141"/>
    </source>
</evidence>
<evidence type="ECO:0000256" key="4">
    <source>
        <dbReference type="ARBA" id="ARBA00022989"/>
    </source>
</evidence>
<feature type="transmembrane region" description="Helical" evidence="6">
    <location>
        <begin position="68"/>
        <end position="87"/>
    </location>
</feature>
<dbReference type="InterPro" id="IPR000791">
    <property type="entry name" value="Gpr1/Fun34/SatP-like"/>
</dbReference>
<evidence type="ECO:0000313" key="8">
    <source>
        <dbReference type="Proteomes" id="UP000041254"/>
    </source>
</evidence>
<keyword evidence="3 6" id="KW-0812">Transmembrane</keyword>
<dbReference type="VEuPathDB" id="CryptoDB:Vbra_15212"/>
<dbReference type="GO" id="GO:0071422">
    <property type="term" value="P:succinate transmembrane transport"/>
    <property type="evidence" value="ECO:0007669"/>
    <property type="project" value="TreeGrafter"/>
</dbReference>
<dbReference type="InterPro" id="IPR047622">
    <property type="entry name" value="GPR1_FUN34_YAAH"/>
</dbReference>
<feature type="transmembrane region" description="Helical" evidence="6">
    <location>
        <begin position="35"/>
        <end position="56"/>
    </location>
</feature>